<dbReference type="EMBL" id="SLZW01000005">
    <property type="protein sequence ID" value="TCS62504.1"/>
    <property type="molecule type" value="Genomic_DNA"/>
</dbReference>
<dbReference type="Gene3D" id="1.10.460.10">
    <property type="entry name" value="Topoisomerase I, domain 2"/>
    <property type="match status" value="1"/>
</dbReference>
<dbReference type="PANTHER" id="PTHR42785:SF1">
    <property type="entry name" value="DNA TOPOISOMERASE"/>
    <property type="match status" value="1"/>
</dbReference>
<feature type="domain" description="Topo IA-type catalytic" evidence="13">
    <location>
        <begin position="131"/>
        <end position="574"/>
    </location>
</feature>
<gene>
    <name evidence="10" type="primary">topA</name>
    <name evidence="14" type="ORF">EDD55_10549</name>
</gene>
<dbReference type="InterPro" id="IPR003601">
    <property type="entry name" value="Topo_IA_2"/>
</dbReference>
<name>A0A4R3JAD2_9PROT</name>
<dbReference type="Pfam" id="PF01751">
    <property type="entry name" value="Toprim"/>
    <property type="match status" value="1"/>
</dbReference>
<feature type="region of interest" description="Interaction with DNA" evidence="10">
    <location>
        <begin position="165"/>
        <end position="170"/>
    </location>
</feature>
<comment type="function">
    <text evidence="10">Releases the supercoiling and torsional tension of DNA, which is introduced during the DNA replication and transcription, by transiently cleaving and rejoining one strand of the DNA duplex. Introduces a single-strand break via transesterification at a target site in duplex DNA. The scissile phosphodiester is attacked by the catalytic tyrosine of the enzyme, resulting in the formation of a DNA-(5'-phosphotyrosyl)-enzyme intermediate and the expulsion of a 3'-OH DNA strand. The free DNA strand then undergoes passage around the unbroken strand, thus removing DNA supercoils. Finally, in the religation step, the DNA 3'-OH attacks the covalent intermediate to expel the active-site tyrosine and restore the DNA phosphodiester backbone.</text>
</comment>
<dbReference type="InterPro" id="IPR034149">
    <property type="entry name" value="TOPRIM_TopoI"/>
</dbReference>
<evidence type="ECO:0000259" key="12">
    <source>
        <dbReference type="PROSITE" id="PS50880"/>
    </source>
</evidence>
<organism evidence="14 15">
    <name type="scientific">Varunaivibrio sulfuroxidans</name>
    <dbReference type="NCBI Taxonomy" id="1773489"/>
    <lineage>
        <taxon>Bacteria</taxon>
        <taxon>Pseudomonadati</taxon>
        <taxon>Pseudomonadota</taxon>
        <taxon>Alphaproteobacteria</taxon>
        <taxon>Rhodospirillales</taxon>
        <taxon>Magnetovibrionaceae</taxon>
        <taxon>Varunaivibrio</taxon>
    </lineage>
</organism>
<comment type="caution">
    <text evidence="14">The sequence shown here is derived from an EMBL/GenBank/DDBJ whole genome shotgun (WGS) entry which is preliminary data.</text>
</comment>
<evidence type="ECO:0000256" key="5">
    <source>
        <dbReference type="ARBA" id="ARBA00022833"/>
    </source>
</evidence>
<proteinExistence type="inferred from homology"/>
<keyword evidence="15" id="KW-1185">Reference proteome</keyword>
<dbReference type="InterPro" id="IPR028612">
    <property type="entry name" value="Topoisom_1_IA"/>
</dbReference>
<accession>A0A4R3JAD2</accession>
<dbReference type="InterPro" id="IPR005733">
    <property type="entry name" value="TopoI_bac-type"/>
</dbReference>
<dbReference type="GO" id="GO:0006265">
    <property type="term" value="P:DNA topological change"/>
    <property type="evidence" value="ECO:0007669"/>
    <property type="project" value="UniProtKB-UniRule"/>
</dbReference>
<dbReference type="GO" id="GO:0003677">
    <property type="term" value="F:DNA binding"/>
    <property type="evidence" value="ECO:0007669"/>
    <property type="project" value="UniProtKB-KW"/>
</dbReference>
<dbReference type="SUPFAM" id="SSF57783">
    <property type="entry name" value="Zinc beta-ribbon"/>
    <property type="match status" value="1"/>
</dbReference>
<feature type="region of interest" description="Disordered" evidence="11">
    <location>
        <begin position="835"/>
        <end position="880"/>
    </location>
</feature>
<dbReference type="PROSITE" id="PS52039">
    <property type="entry name" value="TOPO_IA_2"/>
    <property type="match status" value="1"/>
</dbReference>
<keyword evidence="4" id="KW-0863">Zinc-finger</keyword>
<dbReference type="SMART" id="SM00436">
    <property type="entry name" value="TOP1Bc"/>
    <property type="match status" value="1"/>
</dbReference>
<comment type="catalytic activity">
    <reaction evidence="1 10">
        <text>ATP-independent breakage of single-stranded DNA, followed by passage and rejoining.</text>
        <dbReference type="EC" id="5.6.2.1"/>
    </reaction>
</comment>
<dbReference type="Gene3D" id="1.10.290.10">
    <property type="entry name" value="Topoisomerase I, domain 4"/>
    <property type="match status" value="1"/>
</dbReference>
<dbReference type="GO" id="GO:0008270">
    <property type="term" value="F:zinc ion binding"/>
    <property type="evidence" value="ECO:0007669"/>
    <property type="project" value="UniProtKB-KW"/>
</dbReference>
<dbReference type="Pfam" id="PF13368">
    <property type="entry name" value="Toprim_C_rpt"/>
    <property type="match status" value="3"/>
</dbReference>
<feature type="site" description="Interaction with DNA" evidence="10">
    <location>
        <position position="145"/>
    </location>
</feature>
<comment type="subunit">
    <text evidence="10">Monomer.</text>
</comment>
<feature type="site" description="Interaction with DNA" evidence="10">
    <location>
        <position position="31"/>
    </location>
</feature>
<evidence type="ECO:0000256" key="11">
    <source>
        <dbReference type="SAM" id="MobiDB-lite"/>
    </source>
</evidence>
<dbReference type="EC" id="5.6.2.1" evidence="10"/>
<evidence type="ECO:0000256" key="2">
    <source>
        <dbReference type="ARBA" id="ARBA00009446"/>
    </source>
</evidence>
<evidence type="ECO:0000313" key="15">
    <source>
        <dbReference type="Proteomes" id="UP000295304"/>
    </source>
</evidence>
<dbReference type="CDD" id="cd00186">
    <property type="entry name" value="TOP1Ac"/>
    <property type="match status" value="1"/>
</dbReference>
<comment type="caution">
    <text evidence="10">Lacks conserved residue(s) required for the propagation of feature annotation.</text>
</comment>
<protein>
    <recommendedName>
        <fullName evidence="10">DNA topoisomerase 1</fullName>
        <ecNumber evidence="10">5.6.2.1</ecNumber>
    </recommendedName>
    <alternativeName>
        <fullName evidence="10">DNA topoisomerase I</fullName>
    </alternativeName>
</protein>
<dbReference type="PANTHER" id="PTHR42785">
    <property type="entry name" value="DNA TOPOISOMERASE, TYPE IA, CORE"/>
    <property type="match status" value="1"/>
</dbReference>
<feature type="domain" description="Toprim" evidence="12">
    <location>
        <begin position="1"/>
        <end position="115"/>
    </location>
</feature>
<dbReference type="NCBIfam" id="TIGR01051">
    <property type="entry name" value="topA_bact"/>
    <property type="match status" value="1"/>
</dbReference>
<dbReference type="InterPro" id="IPR003602">
    <property type="entry name" value="Topo_IA_DNA-bd_dom"/>
</dbReference>
<keyword evidence="8 10" id="KW-0238">DNA-binding</keyword>
<evidence type="ECO:0000256" key="4">
    <source>
        <dbReference type="ARBA" id="ARBA00022771"/>
    </source>
</evidence>
<dbReference type="InterPro" id="IPR000380">
    <property type="entry name" value="Topo_IA"/>
</dbReference>
<dbReference type="InterPro" id="IPR013824">
    <property type="entry name" value="Topo_IA_cen_sub1"/>
</dbReference>
<dbReference type="OrthoDB" id="9804262at2"/>
<dbReference type="Pfam" id="PF01396">
    <property type="entry name" value="Zn_ribbon_Top1"/>
    <property type="match status" value="1"/>
</dbReference>
<feature type="site" description="Interaction with DNA" evidence="10">
    <location>
        <position position="142"/>
    </location>
</feature>
<dbReference type="InterPro" id="IPR006171">
    <property type="entry name" value="TOPRIM_dom"/>
</dbReference>
<keyword evidence="3" id="KW-0479">Metal-binding</keyword>
<dbReference type="GO" id="GO:0005694">
    <property type="term" value="C:chromosome"/>
    <property type="evidence" value="ECO:0007669"/>
    <property type="project" value="InterPro"/>
</dbReference>
<feature type="site" description="Interaction with DNA" evidence="10">
    <location>
        <position position="305"/>
    </location>
</feature>
<dbReference type="PROSITE" id="PS00396">
    <property type="entry name" value="TOPO_IA_1"/>
    <property type="match status" value="1"/>
</dbReference>
<evidence type="ECO:0000256" key="6">
    <source>
        <dbReference type="ARBA" id="ARBA00022842"/>
    </source>
</evidence>
<feature type="site" description="Interaction with DNA" evidence="10">
    <location>
        <position position="157"/>
    </location>
</feature>
<dbReference type="SMART" id="SM00437">
    <property type="entry name" value="TOP1Ac"/>
    <property type="match status" value="1"/>
</dbReference>
<dbReference type="RefSeq" id="WP_132938960.1">
    <property type="nucleotide sequence ID" value="NZ_CP119676.1"/>
</dbReference>
<evidence type="ECO:0000313" key="14">
    <source>
        <dbReference type="EMBL" id="TCS62504.1"/>
    </source>
</evidence>
<dbReference type="AlphaFoldDB" id="A0A4R3JAD2"/>
<evidence type="ECO:0000256" key="8">
    <source>
        <dbReference type="ARBA" id="ARBA00023125"/>
    </source>
</evidence>
<reference evidence="14 15" key="1">
    <citation type="submission" date="2019-03" db="EMBL/GenBank/DDBJ databases">
        <title>Genomic Encyclopedia of Type Strains, Phase IV (KMG-IV): sequencing the most valuable type-strain genomes for metagenomic binning, comparative biology and taxonomic classification.</title>
        <authorList>
            <person name="Goeker M."/>
        </authorList>
    </citation>
    <scope>NUCLEOTIDE SEQUENCE [LARGE SCALE GENOMIC DNA]</scope>
    <source>
        <strain evidence="14 15">DSM 101688</strain>
    </source>
</reference>
<dbReference type="GO" id="GO:0003917">
    <property type="term" value="F:DNA topoisomerase type I (single strand cut, ATP-independent) activity"/>
    <property type="evidence" value="ECO:0007669"/>
    <property type="project" value="UniProtKB-UniRule"/>
</dbReference>
<dbReference type="InterPro" id="IPR013497">
    <property type="entry name" value="Topo_IA_cen"/>
</dbReference>
<dbReference type="CDD" id="cd03363">
    <property type="entry name" value="TOPRIM_TopoIA_TopoI"/>
    <property type="match status" value="1"/>
</dbReference>
<dbReference type="InterPro" id="IPR023406">
    <property type="entry name" value="Topo_IA_AS"/>
</dbReference>
<feature type="site" description="Interaction with DNA" evidence="10">
    <location>
        <position position="141"/>
    </location>
</feature>
<dbReference type="InterPro" id="IPR013498">
    <property type="entry name" value="Topo_IA_Znf"/>
</dbReference>
<keyword evidence="9 10" id="KW-0413">Isomerase</keyword>
<feature type="active site" description="O-(5'-phospho-DNA)-tyrosine intermediate" evidence="10">
    <location>
        <position position="303"/>
    </location>
</feature>
<evidence type="ECO:0000259" key="13">
    <source>
        <dbReference type="PROSITE" id="PS52039"/>
    </source>
</evidence>
<dbReference type="InterPro" id="IPR025589">
    <property type="entry name" value="Toprim_C_rpt"/>
</dbReference>
<dbReference type="Gene3D" id="3.40.50.140">
    <property type="match status" value="1"/>
</dbReference>
<dbReference type="InterPro" id="IPR013825">
    <property type="entry name" value="Topo_IA_cen_sub2"/>
</dbReference>
<dbReference type="Gene3D" id="3.30.65.10">
    <property type="entry name" value="Bacterial Topoisomerase I, domain 1"/>
    <property type="match status" value="1"/>
</dbReference>
<keyword evidence="7 10" id="KW-0799">Topoisomerase</keyword>
<comment type="similarity">
    <text evidence="2 10">Belongs to the type IA topoisomerase family.</text>
</comment>
<dbReference type="SMART" id="SM00493">
    <property type="entry name" value="TOPRIM"/>
    <property type="match status" value="1"/>
</dbReference>
<sequence length="880" mass="96832">MNLVIVESPAKAKTINKYLGAEYTVLASYGHIRDLPSKDGSVQPGDDFAMVWESDARSQKHVREIIQAAKKADHLFLATDPDREGEAIAWHVLEVLNKGKALNGVDVKRVVFNEITKSAILDAFSHPRDIDGEMVNAYLARRALDYLVGFTLSPVLWRKLPGSRSAGRVQSVALRLICEREDEIDIFVPREYWSVRADFDTGAGVMVNAALTHLDGKKLDKWALPDEAAAQAAVGAIRSGAFSVAAVEKKQTKRHPAAPFTTSTLQQEASRKLGFSAKRTMQTAQRLYEGASIGGETVGLITYMRTDGVQMAAEALTACRALIARDFGEAYLPDAPRVYKSKAKNAQEAHEAVRPTDLTRLPKAVAAFLDEDQRRLYELIWKRTVASQMESVVLDQVAVDIASGPREIVLRATGSIIAFDGFYRLYHEGRDETTGDAESNGNDEKERILPEMAVGQALACKTVLPQQHFTQPPPRYSEASLVRKLEELGIGRPSTYASIISVLQERNYVRLEQRRFIPEDRGRVVTAFLTNFFKRYMEYNFTADLEDKLDDISGGRADWKQVLRDFWTAFSASVEDIGQLRVREVLDALNDLLAPHFFPQKDDGKDPRTCPTCADGQLSLKLGKFGAFIGCSNYPECRFTRPLTSAGDDQNDMPELEAGPKLLGVDPVSGLDVTLRKGPYGIYVQLGEQVEGEKKRPKRASLAKGESPAQVDLEKALGLLALPRDVGEHPETGKMIQAGLGRFGPYLSYNNMFISLKGDDDPLTIGINRAVTVIAESGKTPPVELGKHPKDKKPVTVRKGRWGPFVQHGRTKANLPKSTAEEDVTLEMALELLAKGDKGKGAAKTPKKAPKKAVKKTTKKAPAKKAPAKKKTAPKKAAEA</sequence>
<evidence type="ECO:0000256" key="1">
    <source>
        <dbReference type="ARBA" id="ARBA00000213"/>
    </source>
</evidence>
<evidence type="ECO:0000256" key="10">
    <source>
        <dbReference type="HAMAP-Rule" id="MF_00952"/>
    </source>
</evidence>
<dbReference type="Proteomes" id="UP000295304">
    <property type="component" value="Unassembled WGS sequence"/>
</dbReference>
<dbReference type="HAMAP" id="MF_00952">
    <property type="entry name" value="Topoisom_1_prok"/>
    <property type="match status" value="1"/>
</dbReference>
<feature type="site" description="Interaction with DNA" evidence="10">
    <location>
        <position position="506"/>
    </location>
</feature>
<dbReference type="InterPro" id="IPR013826">
    <property type="entry name" value="Topo_IA_cen_sub3"/>
</dbReference>
<dbReference type="SUPFAM" id="SSF56712">
    <property type="entry name" value="Prokaryotic type I DNA topoisomerase"/>
    <property type="match status" value="1"/>
</dbReference>
<dbReference type="Gene3D" id="2.70.20.10">
    <property type="entry name" value="Topoisomerase I, domain 3"/>
    <property type="match status" value="1"/>
</dbReference>
<evidence type="ECO:0000256" key="7">
    <source>
        <dbReference type="ARBA" id="ARBA00023029"/>
    </source>
</evidence>
<dbReference type="Pfam" id="PF01131">
    <property type="entry name" value="Topoisom_bac"/>
    <property type="match status" value="1"/>
</dbReference>
<evidence type="ECO:0000256" key="9">
    <source>
        <dbReference type="ARBA" id="ARBA00023235"/>
    </source>
</evidence>
<dbReference type="PRINTS" id="PR00417">
    <property type="entry name" value="PRTPISMRASEI"/>
</dbReference>
<dbReference type="PROSITE" id="PS50880">
    <property type="entry name" value="TOPRIM"/>
    <property type="match status" value="1"/>
</dbReference>
<evidence type="ECO:0000256" key="3">
    <source>
        <dbReference type="ARBA" id="ARBA00022723"/>
    </source>
</evidence>
<dbReference type="InterPro" id="IPR023405">
    <property type="entry name" value="Topo_IA_core_domain"/>
</dbReference>
<keyword evidence="6" id="KW-0460">Magnesium</keyword>
<keyword evidence="5" id="KW-0862">Zinc</keyword>
<feature type="compositionally biased region" description="Basic residues" evidence="11">
    <location>
        <begin position="845"/>
        <end position="874"/>
    </location>
</feature>